<dbReference type="InterPro" id="IPR030678">
    <property type="entry name" value="Peptide/Ni-bd"/>
</dbReference>
<dbReference type="Pfam" id="PF00496">
    <property type="entry name" value="SBP_bac_5"/>
    <property type="match status" value="1"/>
</dbReference>
<proteinExistence type="inferred from homology"/>
<dbReference type="Proteomes" id="UP001265259">
    <property type="component" value="Unassembled WGS sequence"/>
</dbReference>
<dbReference type="RefSeq" id="WP_311693709.1">
    <property type="nucleotide sequence ID" value="NZ_JAVRHL010000004.1"/>
</dbReference>
<gene>
    <name evidence="4" type="ORF">RM543_16710</name>
</gene>
<reference evidence="4 5" key="1">
    <citation type="submission" date="2023-09" db="EMBL/GenBank/DDBJ databases">
        <authorList>
            <person name="Rey-Velasco X."/>
        </authorList>
    </citation>
    <scope>NUCLEOTIDE SEQUENCE [LARGE SCALE GENOMIC DNA]</scope>
    <source>
        <strain evidence="4 5">F158</strain>
    </source>
</reference>
<dbReference type="Gene3D" id="3.10.105.10">
    <property type="entry name" value="Dipeptide-binding Protein, Domain 3"/>
    <property type="match status" value="1"/>
</dbReference>
<comment type="caution">
    <text evidence="4">The sequence shown here is derived from an EMBL/GenBank/DDBJ whole genome shotgun (WGS) entry which is preliminary data.</text>
</comment>
<evidence type="ECO:0000313" key="5">
    <source>
        <dbReference type="Proteomes" id="UP001265259"/>
    </source>
</evidence>
<protein>
    <submittedName>
        <fullName evidence="4">ABC transporter substrate-binding protein</fullName>
    </submittedName>
</protein>
<comment type="subcellular location">
    <subcellularLocation>
        <location evidence="1">Periplasm</location>
    </subcellularLocation>
</comment>
<organism evidence="4 5">
    <name type="scientific">Tropicimonas omnivorans</name>
    <dbReference type="NCBI Taxonomy" id="3075590"/>
    <lineage>
        <taxon>Bacteria</taxon>
        <taxon>Pseudomonadati</taxon>
        <taxon>Pseudomonadota</taxon>
        <taxon>Alphaproteobacteria</taxon>
        <taxon>Rhodobacterales</taxon>
        <taxon>Roseobacteraceae</taxon>
        <taxon>Tropicimonas</taxon>
    </lineage>
</organism>
<dbReference type="PIRSF" id="PIRSF002741">
    <property type="entry name" value="MppA"/>
    <property type="match status" value="1"/>
</dbReference>
<feature type="domain" description="Solute-binding protein family 5" evidence="3">
    <location>
        <begin position="88"/>
        <end position="433"/>
    </location>
</feature>
<evidence type="ECO:0000256" key="1">
    <source>
        <dbReference type="ARBA" id="ARBA00004418"/>
    </source>
</evidence>
<dbReference type="SUPFAM" id="SSF53850">
    <property type="entry name" value="Periplasmic binding protein-like II"/>
    <property type="match status" value="1"/>
</dbReference>
<name>A0ABU3DKT0_9RHOB</name>
<keyword evidence="5" id="KW-1185">Reference proteome</keyword>
<evidence type="ECO:0000256" key="2">
    <source>
        <dbReference type="ARBA" id="ARBA00005695"/>
    </source>
</evidence>
<accession>A0ABU3DKT0</accession>
<comment type="similarity">
    <text evidence="2">Belongs to the bacterial solute-binding protein 5 family.</text>
</comment>
<dbReference type="InterPro" id="IPR000914">
    <property type="entry name" value="SBP_5_dom"/>
</dbReference>
<evidence type="ECO:0000313" key="4">
    <source>
        <dbReference type="EMBL" id="MDT0684326.1"/>
    </source>
</evidence>
<dbReference type="PANTHER" id="PTHR30290">
    <property type="entry name" value="PERIPLASMIC BINDING COMPONENT OF ABC TRANSPORTER"/>
    <property type="match status" value="1"/>
</dbReference>
<dbReference type="InterPro" id="IPR039424">
    <property type="entry name" value="SBP_5"/>
</dbReference>
<dbReference type="InterPro" id="IPR006311">
    <property type="entry name" value="TAT_signal"/>
</dbReference>
<dbReference type="Gene3D" id="3.40.190.10">
    <property type="entry name" value="Periplasmic binding protein-like II"/>
    <property type="match status" value="1"/>
</dbReference>
<sequence length="518" mass="56652">MTEFRLTRRQALQRAGGGGVALALGSLAGTGAVFAQENRTLRIRNDRDIERLDPASRGGWYDETVMFAIFSGLVRYAPGDDWTWELDAASSIDDSDPLHIGFELRPGIMFSGDHGEMTAEDVKFSYERFADPEVNAVYASDWAALDHVEVTGTYTGIIHLKEAFAPLFTSTLPHASGLILSKAAMDASGTKSFATEVPACSGPYMLDEWRPREVIRLVRNPGWAGPEPYYDRIEILPIGDVTSAETAFAAGDIDCTQIAVNSIPSYEGGRSDLVVKPALGYAWLGMNVENPKLSDLTVRRAIQHAVDVKQIVDATFGGAVDQAHGLVPPPLPGAREEVLYGYDPERAQELLAEAGVTDLSLSLTFGTSPDLLIVAQVLQVQLAAVGIDLTIRQMDSNTMVAEAQHPTDHQNIELIIEPFTTAPDPSWVTEWFTCDQIGDWNFQRTCSEEWDARNDEAVTISDPEARSARYVALQDELEETGAYVFLYHGVNAWVSKPSVNAAYSADAQWALLRDFTAG</sequence>
<dbReference type="EMBL" id="JAVRHL010000004">
    <property type="protein sequence ID" value="MDT0684326.1"/>
    <property type="molecule type" value="Genomic_DNA"/>
</dbReference>
<dbReference type="PROSITE" id="PS51318">
    <property type="entry name" value="TAT"/>
    <property type="match status" value="1"/>
</dbReference>
<evidence type="ECO:0000259" key="3">
    <source>
        <dbReference type="Pfam" id="PF00496"/>
    </source>
</evidence>